<dbReference type="GO" id="GO:0043596">
    <property type="term" value="C:nuclear replication fork"/>
    <property type="evidence" value="ECO:0007669"/>
    <property type="project" value="TreeGrafter"/>
</dbReference>
<protein>
    <submittedName>
        <fullName evidence="4">Uncharacterized protein</fullName>
    </submittedName>
</protein>
<keyword evidence="5" id="KW-1185">Reference proteome</keyword>
<dbReference type="PANTHER" id="PTHR46358">
    <property type="entry name" value="TONSOKU-LIKE PROTEIN"/>
    <property type="match status" value="1"/>
</dbReference>
<keyword evidence="3" id="KW-0539">Nucleus</keyword>
<dbReference type="OrthoDB" id="5806726at2759"/>
<comment type="caution">
    <text evidence="4">The sequence shown here is derived from an EMBL/GenBank/DDBJ whole genome shotgun (WGS) entry which is preliminary data.</text>
</comment>
<dbReference type="GO" id="GO:0000724">
    <property type="term" value="P:double-strand break repair via homologous recombination"/>
    <property type="evidence" value="ECO:0007669"/>
    <property type="project" value="TreeGrafter"/>
</dbReference>
<dbReference type="AlphaFoldDB" id="A0A401TBF6"/>
<accession>A0A401TBF6</accession>
<keyword evidence="2" id="KW-0677">Repeat</keyword>
<comment type="subcellular location">
    <subcellularLocation>
        <location evidence="1">Nucleus</location>
    </subcellularLocation>
</comment>
<dbReference type="PANTHER" id="PTHR46358:SF1">
    <property type="entry name" value="TONSOKU-LIKE PROTEIN"/>
    <property type="match status" value="1"/>
</dbReference>
<dbReference type="Proteomes" id="UP000287033">
    <property type="component" value="Unassembled WGS sequence"/>
</dbReference>
<organism evidence="4 5">
    <name type="scientific">Chiloscyllium punctatum</name>
    <name type="common">Brownbanded bambooshark</name>
    <name type="synonym">Hemiscyllium punctatum</name>
    <dbReference type="NCBI Taxonomy" id="137246"/>
    <lineage>
        <taxon>Eukaryota</taxon>
        <taxon>Metazoa</taxon>
        <taxon>Chordata</taxon>
        <taxon>Craniata</taxon>
        <taxon>Vertebrata</taxon>
        <taxon>Chondrichthyes</taxon>
        <taxon>Elasmobranchii</taxon>
        <taxon>Galeomorphii</taxon>
        <taxon>Galeoidea</taxon>
        <taxon>Orectolobiformes</taxon>
        <taxon>Hemiscylliidae</taxon>
        <taxon>Chiloscyllium</taxon>
    </lineage>
</organism>
<evidence type="ECO:0000313" key="5">
    <source>
        <dbReference type="Proteomes" id="UP000287033"/>
    </source>
</evidence>
<dbReference type="InterPro" id="IPR052311">
    <property type="entry name" value="MMS22L-TONSL_complex_comp"/>
</dbReference>
<proteinExistence type="predicted"/>
<evidence type="ECO:0000313" key="4">
    <source>
        <dbReference type="EMBL" id="GCC39957.1"/>
    </source>
</evidence>
<dbReference type="GO" id="GO:0031297">
    <property type="term" value="P:replication fork processing"/>
    <property type="evidence" value="ECO:0007669"/>
    <property type="project" value="TreeGrafter"/>
</dbReference>
<dbReference type="STRING" id="137246.A0A401TBF6"/>
<reference evidence="4 5" key="1">
    <citation type="journal article" date="2018" name="Nat. Ecol. Evol.">
        <title>Shark genomes provide insights into elasmobranch evolution and the origin of vertebrates.</title>
        <authorList>
            <person name="Hara Y"/>
            <person name="Yamaguchi K"/>
            <person name="Onimaru K"/>
            <person name="Kadota M"/>
            <person name="Koyanagi M"/>
            <person name="Keeley SD"/>
            <person name="Tatsumi K"/>
            <person name="Tanaka K"/>
            <person name="Motone F"/>
            <person name="Kageyama Y"/>
            <person name="Nozu R"/>
            <person name="Adachi N"/>
            <person name="Nishimura O"/>
            <person name="Nakagawa R"/>
            <person name="Tanegashima C"/>
            <person name="Kiyatake I"/>
            <person name="Matsumoto R"/>
            <person name="Murakumo K"/>
            <person name="Nishida K"/>
            <person name="Terakita A"/>
            <person name="Kuratani S"/>
            <person name="Sato K"/>
            <person name="Hyodo S Kuraku.S."/>
        </authorList>
    </citation>
    <scope>NUCLEOTIDE SEQUENCE [LARGE SCALE GENOMIC DNA]</scope>
</reference>
<name>A0A401TBF6_CHIPU</name>
<evidence type="ECO:0000256" key="3">
    <source>
        <dbReference type="ARBA" id="ARBA00023242"/>
    </source>
</evidence>
<gene>
    <name evidence="4" type="ORF">chiPu_0023510</name>
</gene>
<evidence type="ECO:0000256" key="1">
    <source>
        <dbReference type="ARBA" id="ARBA00004123"/>
    </source>
</evidence>
<evidence type="ECO:0000256" key="2">
    <source>
        <dbReference type="ARBA" id="ARBA00022737"/>
    </source>
</evidence>
<dbReference type="EMBL" id="BEZZ01022266">
    <property type="protein sequence ID" value="GCC39957.1"/>
    <property type="molecule type" value="Genomic_DNA"/>
</dbReference>
<sequence length="112" mass="12838">MTSRCFFGLPGKASRHELSEMRARLYLNLGFLYDSLKEPEKCNHYIRKSVFIAENLKDVTCNDAKFLRDQISLPVSKLVQLLLKEHRVGAQHTVDSNTFPMLCPVCSCPYTL</sequence>